<reference evidence="3" key="1">
    <citation type="submission" date="2020-05" db="EMBL/GenBank/DDBJ databases">
        <title>Frigoriglobus tundricola gen. nov., sp. nov., a psychrotolerant cellulolytic planctomycete of the family Gemmataceae with two divergent copies of 16S rRNA gene.</title>
        <authorList>
            <person name="Kulichevskaya I.S."/>
            <person name="Ivanova A.A."/>
            <person name="Naumoff D.G."/>
            <person name="Beletsky A.V."/>
            <person name="Rijpstra W.I.C."/>
            <person name="Sinninghe Damste J.S."/>
            <person name="Mardanov A.V."/>
            <person name="Ravin N.V."/>
            <person name="Dedysh S.N."/>
        </authorList>
    </citation>
    <scope>NUCLEOTIDE SEQUENCE [LARGE SCALE GENOMIC DNA]</scope>
    <source>
        <strain evidence="3">PL17</strain>
    </source>
</reference>
<dbReference type="Pfam" id="PF07592">
    <property type="entry name" value="DDE_Tnp_ISAZ013"/>
    <property type="match status" value="1"/>
</dbReference>
<protein>
    <recommendedName>
        <fullName evidence="4">ISAzo13 family transposase</fullName>
    </recommendedName>
</protein>
<dbReference type="InterPro" id="IPR011518">
    <property type="entry name" value="Transposase_36"/>
</dbReference>
<dbReference type="AlphaFoldDB" id="A0A6M5YNC9"/>
<evidence type="ECO:0000313" key="2">
    <source>
        <dbReference type="EMBL" id="QJW94803.1"/>
    </source>
</evidence>
<proteinExistence type="predicted"/>
<accession>A0A6M5YNC9</accession>
<sequence>MSDLEATKTRYEVLGPLLDERLLRLWAAREARAIGSGGAYQVAAATGMSLKAIQTGLGELDLLEALPDGLPLTPVPGRRSNGQRSQPRVRLPGGGRKWTEDKDPTILPALELLLADEVAGDPMGRQRWVRSSLRHLSERLAAQGHSASPTTVSRLLKGLGFSQKSNKRKLGAVGRCPERDAQFLYIAAQRQTFTAAGLPIVSVDTKKKELIGNFRNGGRSWCRSAPEVDEHDFPSKAVCQAVPFGVYDVTKNAGFVVVGTSYNTPQFAVSAIARWWQAEGRDAYPGADRLLILADGGGGNGSRAGAWKVNLQERLCNRHRLTVTVCHYPPGCSKWNPVEHRLFSQISKNWEGQPLRSLDLMLGYIRGTTTRTGLRVSAELDDATYPKGQKVTRDDLGKVSFKPHADCPIRNYTISPQIADQQA</sequence>
<dbReference type="EMBL" id="CP053452">
    <property type="protein sequence ID" value="QJW94803.1"/>
    <property type="molecule type" value="Genomic_DNA"/>
</dbReference>
<organism evidence="2 3">
    <name type="scientific">Frigoriglobus tundricola</name>
    <dbReference type="NCBI Taxonomy" id="2774151"/>
    <lineage>
        <taxon>Bacteria</taxon>
        <taxon>Pseudomonadati</taxon>
        <taxon>Planctomycetota</taxon>
        <taxon>Planctomycetia</taxon>
        <taxon>Gemmatales</taxon>
        <taxon>Gemmataceae</taxon>
        <taxon>Frigoriglobus</taxon>
    </lineage>
</organism>
<dbReference type="RefSeq" id="WP_171470720.1">
    <property type="nucleotide sequence ID" value="NZ_CP053452.2"/>
</dbReference>
<evidence type="ECO:0000313" key="3">
    <source>
        <dbReference type="Proteomes" id="UP000503447"/>
    </source>
</evidence>
<feature type="region of interest" description="Disordered" evidence="1">
    <location>
        <begin position="73"/>
        <end position="100"/>
    </location>
</feature>
<dbReference type="KEGG" id="ftj:FTUN_2326"/>
<name>A0A6M5YNC9_9BACT</name>
<gene>
    <name evidence="2" type="ORF">FTUN_2326</name>
</gene>
<dbReference type="NCBIfam" id="NF033519">
    <property type="entry name" value="transpos_ISAzo13"/>
    <property type="match status" value="1"/>
</dbReference>
<evidence type="ECO:0000256" key="1">
    <source>
        <dbReference type="SAM" id="MobiDB-lite"/>
    </source>
</evidence>
<evidence type="ECO:0008006" key="4">
    <source>
        <dbReference type="Google" id="ProtNLM"/>
    </source>
</evidence>
<dbReference type="Proteomes" id="UP000503447">
    <property type="component" value="Chromosome"/>
</dbReference>
<keyword evidence="3" id="KW-1185">Reference proteome</keyword>